<proteinExistence type="predicted"/>
<feature type="non-terminal residue" evidence="1">
    <location>
        <position position="327"/>
    </location>
</feature>
<organism evidence="1">
    <name type="scientific">marine metagenome</name>
    <dbReference type="NCBI Taxonomy" id="408172"/>
    <lineage>
        <taxon>unclassified sequences</taxon>
        <taxon>metagenomes</taxon>
        <taxon>ecological metagenomes</taxon>
    </lineage>
</organism>
<dbReference type="PROSITE" id="PS51257">
    <property type="entry name" value="PROKAR_LIPOPROTEIN"/>
    <property type="match status" value="1"/>
</dbReference>
<reference evidence="1" key="1">
    <citation type="submission" date="2018-05" db="EMBL/GenBank/DDBJ databases">
        <authorList>
            <person name="Lanie J.A."/>
            <person name="Ng W.-L."/>
            <person name="Kazmierczak K.M."/>
            <person name="Andrzejewski T.M."/>
            <person name="Davidsen T.M."/>
            <person name="Wayne K.J."/>
            <person name="Tettelin H."/>
            <person name="Glass J.I."/>
            <person name="Rusch D."/>
            <person name="Podicherti R."/>
            <person name="Tsui H.-C.T."/>
            <person name="Winkler M.E."/>
        </authorList>
    </citation>
    <scope>NUCLEOTIDE SEQUENCE</scope>
</reference>
<gene>
    <name evidence="1" type="ORF">METZ01_LOCUS265013</name>
</gene>
<protein>
    <submittedName>
        <fullName evidence="1">Uncharacterized protein</fullName>
    </submittedName>
</protein>
<sequence>MKEELKMKNIILLLMAGLIVSCTTTQKSASDPLPQTKTSNFVVADFRNIAQEHIEDYLKVEKFWKSIHQERIKDGRMTAWLLLKVVNEEQKDIPYNYITLNVYPDMEKVSNGGPTGEDFNNAHGDQKSEEEIQAMGALTQKVNNIIRSDLHTTISSIYSLTKYRRANFMKTAPGQRDAFVESRQEFTQPIFSRMIHDINAPMNGWILNELVTPDGTEKEYDFVSYDLFKDKADINRPNPNKNYGKLAHPSLSNDEVQAIFNKNRAMRKMVKREVWEVVDYAFKEKRINGVWSFEDNAYQSGKLANSVPLKIIRDGSFMVLHMENGLI</sequence>
<dbReference type="AlphaFoldDB" id="A0A382JKC9"/>
<name>A0A382JKC9_9ZZZZ</name>
<evidence type="ECO:0000313" key="1">
    <source>
        <dbReference type="EMBL" id="SVC12159.1"/>
    </source>
</evidence>
<accession>A0A382JKC9</accession>
<dbReference type="EMBL" id="UINC01074703">
    <property type="protein sequence ID" value="SVC12159.1"/>
    <property type="molecule type" value="Genomic_DNA"/>
</dbReference>